<keyword evidence="2" id="KW-0547">Nucleotide-binding</keyword>
<accession>V8NGI9</accession>
<proteinExistence type="predicted"/>
<feature type="region of interest" description="Disordered" evidence="1">
    <location>
        <begin position="56"/>
        <end position="120"/>
    </location>
</feature>
<dbReference type="AlphaFoldDB" id="V8NGI9"/>
<name>V8NGI9_OPHHA</name>
<feature type="non-terminal residue" evidence="2">
    <location>
        <position position="1"/>
    </location>
</feature>
<sequence length="120" mass="13383">MGEMIPWLFGPIFHSIFWAAKGERGSVEKGGSEAVIGVGRPLRWLRVLFVGVEGERKMRKRKGGRGREGEGRRDEERGGMGIGGEAKKEGKEGRKEMRKGEGWELEGKKGRREMGGEGRK</sequence>
<evidence type="ECO:0000256" key="1">
    <source>
        <dbReference type="SAM" id="MobiDB-lite"/>
    </source>
</evidence>
<keyword evidence="2" id="KW-0067">ATP-binding</keyword>
<protein>
    <submittedName>
        <fullName evidence="2">ATP-dependent RNA helicase DDX42</fullName>
    </submittedName>
</protein>
<evidence type="ECO:0000313" key="2">
    <source>
        <dbReference type="EMBL" id="ETE61061.1"/>
    </source>
</evidence>
<keyword evidence="2" id="KW-0347">Helicase</keyword>
<dbReference type="EMBL" id="AZIM01004194">
    <property type="protein sequence ID" value="ETE61061.1"/>
    <property type="molecule type" value="Genomic_DNA"/>
</dbReference>
<reference evidence="2 3" key="1">
    <citation type="journal article" date="2013" name="Proc. Natl. Acad. Sci. U.S.A.">
        <title>The king cobra genome reveals dynamic gene evolution and adaptation in the snake venom system.</title>
        <authorList>
            <person name="Vonk F.J."/>
            <person name="Casewell N.R."/>
            <person name="Henkel C.V."/>
            <person name="Heimberg A.M."/>
            <person name="Jansen H.J."/>
            <person name="McCleary R.J."/>
            <person name="Kerkkamp H.M."/>
            <person name="Vos R.A."/>
            <person name="Guerreiro I."/>
            <person name="Calvete J.J."/>
            <person name="Wuster W."/>
            <person name="Woods A.E."/>
            <person name="Logan J.M."/>
            <person name="Harrison R.A."/>
            <person name="Castoe T.A."/>
            <person name="de Koning A.P."/>
            <person name="Pollock D.D."/>
            <person name="Yandell M."/>
            <person name="Calderon D."/>
            <person name="Renjifo C."/>
            <person name="Currier R.B."/>
            <person name="Salgado D."/>
            <person name="Pla D."/>
            <person name="Sanz L."/>
            <person name="Hyder A.S."/>
            <person name="Ribeiro J.M."/>
            <person name="Arntzen J.W."/>
            <person name="van den Thillart G.E."/>
            <person name="Boetzer M."/>
            <person name="Pirovano W."/>
            <person name="Dirks R.P."/>
            <person name="Spaink H.P."/>
            <person name="Duboule D."/>
            <person name="McGlinn E."/>
            <person name="Kini R.M."/>
            <person name="Richardson M.K."/>
        </authorList>
    </citation>
    <scope>NUCLEOTIDE SEQUENCE</scope>
    <source>
        <tissue evidence="2">Blood</tissue>
    </source>
</reference>
<dbReference type="Proteomes" id="UP000018936">
    <property type="component" value="Unassembled WGS sequence"/>
</dbReference>
<keyword evidence="3" id="KW-1185">Reference proteome</keyword>
<keyword evidence="2" id="KW-0378">Hydrolase</keyword>
<comment type="caution">
    <text evidence="2">The sequence shown here is derived from an EMBL/GenBank/DDBJ whole genome shotgun (WGS) entry which is preliminary data.</text>
</comment>
<gene>
    <name evidence="2" type="primary">ddx42</name>
    <name evidence="2" type="ORF">L345_13187</name>
</gene>
<feature type="compositionally biased region" description="Basic and acidic residues" evidence="1">
    <location>
        <begin position="85"/>
        <end position="120"/>
    </location>
</feature>
<organism evidence="2 3">
    <name type="scientific">Ophiophagus hannah</name>
    <name type="common">King cobra</name>
    <name type="synonym">Naja hannah</name>
    <dbReference type="NCBI Taxonomy" id="8665"/>
    <lineage>
        <taxon>Eukaryota</taxon>
        <taxon>Metazoa</taxon>
        <taxon>Chordata</taxon>
        <taxon>Craniata</taxon>
        <taxon>Vertebrata</taxon>
        <taxon>Euteleostomi</taxon>
        <taxon>Lepidosauria</taxon>
        <taxon>Squamata</taxon>
        <taxon>Bifurcata</taxon>
        <taxon>Unidentata</taxon>
        <taxon>Episquamata</taxon>
        <taxon>Toxicofera</taxon>
        <taxon>Serpentes</taxon>
        <taxon>Colubroidea</taxon>
        <taxon>Elapidae</taxon>
        <taxon>Elapinae</taxon>
        <taxon>Ophiophagus</taxon>
    </lineage>
</organism>
<dbReference type="GO" id="GO:0004386">
    <property type="term" value="F:helicase activity"/>
    <property type="evidence" value="ECO:0007669"/>
    <property type="project" value="UniProtKB-KW"/>
</dbReference>
<evidence type="ECO:0000313" key="3">
    <source>
        <dbReference type="Proteomes" id="UP000018936"/>
    </source>
</evidence>
<feature type="compositionally biased region" description="Basic and acidic residues" evidence="1">
    <location>
        <begin position="65"/>
        <end position="78"/>
    </location>
</feature>